<gene>
    <name evidence="5" type="ORF">GNP93_06935</name>
</gene>
<evidence type="ECO:0000256" key="3">
    <source>
        <dbReference type="ARBA" id="ARBA00022842"/>
    </source>
</evidence>
<dbReference type="Proteomes" id="UP000450917">
    <property type="component" value="Unassembled WGS sequence"/>
</dbReference>
<dbReference type="InterPro" id="IPR015797">
    <property type="entry name" value="NUDIX_hydrolase-like_dom_sf"/>
</dbReference>
<dbReference type="EMBL" id="WNZX01000004">
    <property type="protein sequence ID" value="MUG70412.1"/>
    <property type="molecule type" value="Genomic_DNA"/>
</dbReference>
<dbReference type="Pfam" id="PF00293">
    <property type="entry name" value="NUDIX"/>
    <property type="match status" value="1"/>
</dbReference>
<sequence>MLAYNICFIRRSDEILLLNRNKPSWMGRWNGVGGKVENGETPRASVLREVYEETGIRLDTVRFKGIVTWLVDGRHYGGMYLYTAELEAAYPYETPIKTEEGILDWKKIEWILDPNNEGVASNLPRFIPLMLQEDGCYDHHCLFMNGAMTGVVSRPIAAATETDAALLAGAREKAELTP</sequence>
<proteinExistence type="predicted"/>
<reference evidence="5 6" key="1">
    <citation type="submission" date="2019-11" db="EMBL/GenBank/DDBJ databases">
        <title>Draft genome sequences of five Paenibacillus species of dairy origin.</title>
        <authorList>
            <person name="Olajide A.M."/>
            <person name="Chen S."/>
            <person name="Lapointe G."/>
        </authorList>
    </citation>
    <scope>NUCLEOTIDE SEQUENCE [LARGE SCALE GENOMIC DNA]</scope>
    <source>
        <strain evidence="5 6">2CS3</strain>
    </source>
</reference>
<accession>A0A7X2Z8W9</accession>
<dbReference type="InterPro" id="IPR000086">
    <property type="entry name" value="NUDIX_hydrolase_dom"/>
</dbReference>
<keyword evidence="2" id="KW-0378">Hydrolase</keyword>
<dbReference type="PROSITE" id="PS51462">
    <property type="entry name" value="NUDIX"/>
    <property type="match status" value="1"/>
</dbReference>
<feature type="domain" description="Nudix hydrolase" evidence="4">
    <location>
        <begin position="1"/>
        <end position="132"/>
    </location>
</feature>
<protein>
    <submittedName>
        <fullName evidence="5">NUDIX domain-containing protein</fullName>
    </submittedName>
</protein>
<dbReference type="PRINTS" id="PR00502">
    <property type="entry name" value="NUDIXFAMILY"/>
</dbReference>
<dbReference type="PANTHER" id="PTHR43222">
    <property type="entry name" value="NUDIX HYDROLASE 23"/>
    <property type="match status" value="1"/>
</dbReference>
<comment type="cofactor">
    <cofactor evidence="1">
        <name>Mg(2+)</name>
        <dbReference type="ChEBI" id="CHEBI:18420"/>
    </cofactor>
</comment>
<name>A0A7X2Z8W9_9BACL</name>
<evidence type="ECO:0000256" key="2">
    <source>
        <dbReference type="ARBA" id="ARBA00022801"/>
    </source>
</evidence>
<comment type="caution">
    <text evidence="5">The sequence shown here is derived from an EMBL/GenBank/DDBJ whole genome shotgun (WGS) entry which is preliminary data.</text>
</comment>
<dbReference type="InterPro" id="IPR020476">
    <property type="entry name" value="Nudix_hydrolase"/>
</dbReference>
<dbReference type="CDD" id="cd18886">
    <property type="entry name" value="NUDIX_MutT_Nudt1"/>
    <property type="match status" value="1"/>
</dbReference>
<organism evidence="5 6">
    <name type="scientific">Paenibacillus validus</name>
    <dbReference type="NCBI Taxonomy" id="44253"/>
    <lineage>
        <taxon>Bacteria</taxon>
        <taxon>Bacillati</taxon>
        <taxon>Bacillota</taxon>
        <taxon>Bacilli</taxon>
        <taxon>Bacillales</taxon>
        <taxon>Paenibacillaceae</taxon>
        <taxon>Paenibacillus</taxon>
    </lineage>
</organism>
<dbReference type="RefSeq" id="WP_155614328.1">
    <property type="nucleotide sequence ID" value="NZ_WNZX01000004.1"/>
</dbReference>
<dbReference type="SUPFAM" id="SSF55811">
    <property type="entry name" value="Nudix"/>
    <property type="match status" value="1"/>
</dbReference>
<evidence type="ECO:0000313" key="5">
    <source>
        <dbReference type="EMBL" id="MUG70412.1"/>
    </source>
</evidence>
<evidence type="ECO:0000313" key="6">
    <source>
        <dbReference type="Proteomes" id="UP000450917"/>
    </source>
</evidence>
<dbReference type="PANTHER" id="PTHR43222:SF2">
    <property type="entry name" value="NUDIX HYDROLASE 23, CHLOROPLASTIC"/>
    <property type="match status" value="1"/>
</dbReference>
<dbReference type="AlphaFoldDB" id="A0A7X2Z8W9"/>
<dbReference type="Gene3D" id="3.90.79.10">
    <property type="entry name" value="Nucleoside Triphosphate Pyrophosphohydrolase"/>
    <property type="match status" value="1"/>
</dbReference>
<evidence type="ECO:0000256" key="1">
    <source>
        <dbReference type="ARBA" id="ARBA00001946"/>
    </source>
</evidence>
<keyword evidence="6" id="KW-1185">Reference proteome</keyword>
<evidence type="ECO:0000259" key="4">
    <source>
        <dbReference type="PROSITE" id="PS51462"/>
    </source>
</evidence>
<keyword evidence="3" id="KW-0460">Magnesium</keyword>
<dbReference type="GO" id="GO:0016787">
    <property type="term" value="F:hydrolase activity"/>
    <property type="evidence" value="ECO:0007669"/>
    <property type="project" value="UniProtKB-KW"/>
</dbReference>